<organism evidence="1">
    <name type="scientific">Xenorhabdus nematophila</name>
    <name type="common">Achromobacter nematophilus</name>
    <dbReference type="NCBI Taxonomy" id="628"/>
    <lineage>
        <taxon>Bacteria</taxon>
        <taxon>Pseudomonadati</taxon>
        <taxon>Pseudomonadota</taxon>
        <taxon>Gammaproteobacteria</taxon>
        <taxon>Enterobacterales</taxon>
        <taxon>Morganellaceae</taxon>
        <taxon>Xenorhabdus</taxon>
    </lineage>
</organism>
<name>A0A2I2MJS2_XENNE</name>
<proteinExistence type="predicted"/>
<protein>
    <submittedName>
        <fullName evidence="1">Uncharacterized protein</fullName>
    </submittedName>
</protein>
<sequence length="48" mass="5173">MVQLRLNGHASVSNGGSASIISTKNMFYTRRLSSYSFVGCAHSPQSHS</sequence>
<dbReference type="AlphaFoldDB" id="A0A2I2MJS2"/>
<dbReference type="EMBL" id="LT966404">
    <property type="protein sequence ID" value="SOV25632.1"/>
    <property type="molecule type" value="Genomic_DNA"/>
</dbReference>
<reference evidence="1" key="1">
    <citation type="submission" date="2017-11" db="EMBL/GenBank/DDBJ databases">
        <authorList>
            <person name="Han C.G."/>
        </authorList>
    </citation>
    <scope>NUCLEOTIDE SEQUENCE</scope>
    <source>
        <strain evidence="1">K102</strain>
    </source>
</reference>
<evidence type="ECO:0000313" key="1">
    <source>
        <dbReference type="EMBL" id="SOV25632.1"/>
    </source>
</evidence>
<accession>A0A2I2MJS2</accession>